<evidence type="ECO:0000256" key="2">
    <source>
        <dbReference type="ARBA" id="ARBA00004727"/>
    </source>
</evidence>
<keyword evidence="14" id="KW-1185">Reference proteome</keyword>
<keyword evidence="6" id="KW-0021">Allosteric enzyme</keyword>
<reference evidence="13" key="1">
    <citation type="submission" date="2019-11" db="EMBL/GenBank/DDBJ databases">
        <authorList>
            <person name="Liu Y."/>
            <person name="Hou J."/>
            <person name="Li T.-Q."/>
            <person name="Guan C.-H."/>
            <person name="Wu X."/>
            <person name="Wu H.-Z."/>
            <person name="Ling F."/>
            <person name="Zhang R."/>
            <person name="Shi X.-G."/>
            <person name="Ren J.-P."/>
            <person name="Chen E.-F."/>
            <person name="Sun J.-M."/>
        </authorList>
    </citation>
    <scope>NUCLEOTIDE SEQUENCE</scope>
    <source>
        <strain evidence="13">Adult_tree_wgs_1</strain>
        <tissue evidence="13">Leaves</tissue>
    </source>
</reference>
<evidence type="ECO:0000256" key="11">
    <source>
        <dbReference type="ARBA" id="ARBA00022922"/>
    </source>
</evidence>
<dbReference type="FunFam" id="2.160.10.10:FF:000010">
    <property type="entry name" value="Glucose-1-phosphate adenylyltransferase"/>
    <property type="match status" value="1"/>
</dbReference>
<dbReference type="Pfam" id="PF00483">
    <property type="entry name" value="NTP_transferase"/>
    <property type="match status" value="1"/>
</dbReference>
<dbReference type="InterPro" id="IPR011831">
    <property type="entry name" value="ADP-Glc_PPase"/>
</dbReference>
<dbReference type="PANTHER" id="PTHR43523">
    <property type="entry name" value="GLUCOSE-1-PHOSPHATE ADENYLYLTRANSFERASE-RELATED"/>
    <property type="match status" value="1"/>
</dbReference>
<dbReference type="GO" id="GO:0005978">
    <property type="term" value="P:glycogen biosynthetic process"/>
    <property type="evidence" value="ECO:0007669"/>
    <property type="project" value="InterPro"/>
</dbReference>
<keyword evidence="7" id="KW-0808">Transferase</keyword>
<proteinExistence type="inferred from homology"/>
<keyword evidence="9" id="KW-0547">Nucleotide-binding</keyword>
<keyword evidence="10" id="KW-0067">ATP-binding</keyword>
<dbReference type="GO" id="GO:0005524">
    <property type="term" value="F:ATP binding"/>
    <property type="evidence" value="ECO:0007669"/>
    <property type="project" value="UniProtKB-KW"/>
</dbReference>
<gene>
    <name evidence="13" type="ORF">RHSIM_Rhsim02G0088100</name>
</gene>
<dbReference type="InterPro" id="IPR029044">
    <property type="entry name" value="Nucleotide-diphossugar_trans"/>
</dbReference>
<evidence type="ECO:0000256" key="3">
    <source>
        <dbReference type="ARBA" id="ARBA00010443"/>
    </source>
</evidence>
<evidence type="ECO:0000256" key="10">
    <source>
        <dbReference type="ARBA" id="ARBA00022840"/>
    </source>
</evidence>
<dbReference type="EMBL" id="WJXA01000002">
    <property type="protein sequence ID" value="KAF7150530.1"/>
    <property type="molecule type" value="Genomic_DNA"/>
</dbReference>
<keyword evidence="8" id="KW-0548">Nucleotidyltransferase</keyword>
<evidence type="ECO:0000256" key="8">
    <source>
        <dbReference type="ARBA" id="ARBA00022695"/>
    </source>
</evidence>
<dbReference type="GO" id="GO:0019252">
    <property type="term" value="P:starch biosynthetic process"/>
    <property type="evidence" value="ECO:0007669"/>
    <property type="project" value="UniProtKB-KW"/>
</dbReference>
<organism evidence="13 14">
    <name type="scientific">Rhododendron simsii</name>
    <name type="common">Sims's rhododendron</name>
    <dbReference type="NCBI Taxonomy" id="118357"/>
    <lineage>
        <taxon>Eukaryota</taxon>
        <taxon>Viridiplantae</taxon>
        <taxon>Streptophyta</taxon>
        <taxon>Embryophyta</taxon>
        <taxon>Tracheophyta</taxon>
        <taxon>Spermatophyta</taxon>
        <taxon>Magnoliopsida</taxon>
        <taxon>eudicotyledons</taxon>
        <taxon>Gunneridae</taxon>
        <taxon>Pentapetalae</taxon>
        <taxon>asterids</taxon>
        <taxon>Ericales</taxon>
        <taxon>Ericaceae</taxon>
        <taxon>Ericoideae</taxon>
        <taxon>Rhodoreae</taxon>
        <taxon>Rhododendron</taxon>
    </lineage>
</organism>
<dbReference type="CDD" id="cd02508">
    <property type="entry name" value="ADP_Glucose_PP"/>
    <property type="match status" value="1"/>
</dbReference>
<comment type="caution">
    <text evidence="13">The sequence shown here is derived from an EMBL/GenBank/DDBJ whole genome shotgun (WGS) entry which is preliminary data.</text>
</comment>
<dbReference type="Gene3D" id="2.160.10.10">
    <property type="entry name" value="Hexapeptide repeat proteins"/>
    <property type="match status" value="1"/>
</dbReference>
<dbReference type="EC" id="2.7.7.27" evidence="5"/>
<dbReference type="PANTHER" id="PTHR43523:SF22">
    <property type="entry name" value="GLUCOSE-1-PHOSPHATE ADENYLYLTRANSFERASE"/>
    <property type="match status" value="1"/>
</dbReference>
<evidence type="ECO:0000313" key="14">
    <source>
        <dbReference type="Proteomes" id="UP000626092"/>
    </source>
</evidence>
<dbReference type="PROSITE" id="PS00810">
    <property type="entry name" value="ADP_GLC_PYROPHOSPH_3"/>
    <property type="match status" value="1"/>
</dbReference>
<sequence length="546" mass="60106">MATTAMYSTSRCKFVSSHSNDGKTKFCFSSNASELFGKRIGLDAKRSPKKSNGRRVGLNPLVVSAVSDSSSSQTWGGAGTRLYPLTKKRAKPAVPLGANYRLIDIPVSNCLNSNVSKIYVLTQFNSASLNRHLSRAYASNMGGYNNEGFVEVLAAQQSPENPNWFQVAFDAYLPDFLASHQAMALPLMPLILVNLTVSLGNEGTLILSLPKYRGTADAVRQYLWLLEEHNVLEFLILAGDHLYRMDYEKFILAHRESDADITVAALPMDEKRATAFGLMKIDDEGRIVEFAEKPQGQQLKAMKVDTTILGLDEKRAKEMPYIASMGIYVFSKHVMLDLLREKFPGANDFGSEVIPGATSLGLRVQAYLYDGYWEDIGTIEAFYHANLGITKKPVPDFSFYDRSSPIYTQPRYLPPSKMLDADVTDSVIGEGCVIKNCKIHHSVVGLRSCISEGAIIEDTLLMGADYYETDADKILLLAKGSLPIGIGKNVHIKKAIIDKNARIGDNVKIINSDNVQEAARETDGYFIKSGIVTVIKDALIPSGTII</sequence>
<evidence type="ECO:0000256" key="7">
    <source>
        <dbReference type="ARBA" id="ARBA00022679"/>
    </source>
</evidence>
<protein>
    <recommendedName>
        <fullName evidence="5">glucose-1-phosphate adenylyltransferase</fullName>
        <ecNumber evidence="5">2.7.7.27</ecNumber>
    </recommendedName>
</protein>
<dbReference type="Proteomes" id="UP000626092">
    <property type="component" value="Unassembled WGS sequence"/>
</dbReference>
<evidence type="ECO:0000313" key="13">
    <source>
        <dbReference type="EMBL" id="KAF7150530.1"/>
    </source>
</evidence>
<evidence type="ECO:0000259" key="12">
    <source>
        <dbReference type="Pfam" id="PF00483"/>
    </source>
</evidence>
<comment type="pathway">
    <text evidence="2">Glycan biosynthesis; starch biosynthesis.</text>
</comment>
<dbReference type="InterPro" id="IPR011004">
    <property type="entry name" value="Trimer_LpxA-like_sf"/>
</dbReference>
<accession>A0A834HDV4</accession>
<evidence type="ECO:0000256" key="9">
    <source>
        <dbReference type="ARBA" id="ARBA00022741"/>
    </source>
</evidence>
<dbReference type="InterPro" id="IPR005835">
    <property type="entry name" value="NTP_transferase_dom"/>
</dbReference>
<dbReference type="SUPFAM" id="SSF53448">
    <property type="entry name" value="Nucleotide-diphospho-sugar transferases"/>
    <property type="match status" value="1"/>
</dbReference>
<name>A0A834HDV4_RHOSS</name>
<comment type="catalytic activity">
    <reaction evidence="1">
        <text>alpha-D-glucose 1-phosphate + ATP + H(+) = ADP-alpha-D-glucose + diphosphate</text>
        <dbReference type="Rhea" id="RHEA:12120"/>
        <dbReference type="ChEBI" id="CHEBI:15378"/>
        <dbReference type="ChEBI" id="CHEBI:30616"/>
        <dbReference type="ChEBI" id="CHEBI:33019"/>
        <dbReference type="ChEBI" id="CHEBI:57498"/>
        <dbReference type="ChEBI" id="CHEBI:58601"/>
        <dbReference type="EC" id="2.7.7.27"/>
    </reaction>
</comment>
<dbReference type="GO" id="GO:0008878">
    <property type="term" value="F:glucose-1-phosphate adenylyltransferase activity"/>
    <property type="evidence" value="ECO:0007669"/>
    <property type="project" value="UniProtKB-EC"/>
</dbReference>
<comment type="similarity">
    <text evidence="3">Belongs to the bacterial/plant glucose-1-phosphate adenylyltransferase family.</text>
</comment>
<feature type="domain" description="Nucleotidyl transferase" evidence="12">
    <location>
        <begin position="76"/>
        <end position="391"/>
    </location>
</feature>
<evidence type="ECO:0000256" key="1">
    <source>
        <dbReference type="ARBA" id="ARBA00000956"/>
    </source>
</evidence>
<dbReference type="Pfam" id="PF25247">
    <property type="entry name" value="LbH_GLGC"/>
    <property type="match status" value="1"/>
</dbReference>
<evidence type="ECO:0000256" key="5">
    <source>
        <dbReference type="ARBA" id="ARBA00012460"/>
    </source>
</evidence>
<dbReference type="AlphaFoldDB" id="A0A834HDV4"/>
<dbReference type="Gene3D" id="3.90.550.10">
    <property type="entry name" value="Spore Coat Polysaccharide Biosynthesis Protein SpsA, Chain A"/>
    <property type="match status" value="1"/>
</dbReference>
<dbReference type="CDD" id="cd04651">
    <property type="entry name" value="LbH_G1P_AT_C"/>
    <property type="match status" value="1"/>
</dbReference>
<evidence type="ECO:0000256" key="4">
    <source>
        <dbReference type="ARBA" id="ARBA00011680"/>
    </source>
</evidence>
<dbReference type="SUPFAM" id="SSF51161">
    <property type="entry name" value="Trimeric LpxA-like enzymes"/>
    <property type="match status" value="1"/>
</dbReference>
<dbReference type="OrthoDB" id="1733332at2759"/>
<evidence type="ECO:0000256" key="6">
    <source>
        <dbReference type="ARBA" id="ARBA00022533"/>
    </source>
</evidence>
<dbReference type="InterPro" id="IPR005836">
    <property type="entry name" value="ADP_Glu_pyroP_CS"/>
</dbReference>
<keyword evidence="11" id="KW-0750">Starch biosynthesis</keyword>
<comment type="subunit">
    <text evidence="4">Heterotetramer.</text>
</comment>